<evidence type="ECO:0000313" key="3">
    <source>
        <dbReference type="Proteomes" id="UP000824782"/>
    </source>
</evidence>
<reference evidence="2" key="1">
    <citation type="thesis" date="2020" institute="ProQuest LLC" country="789 East Eisenhower Parkway, Ann Arbor, MI, USA">
        <title>Comparative Genomics and Chromosome Evolution.</title>
        <authorList>
            <person name="Mudd A.B."/>
        </authorList>
    </citation>
    <scope>NUCLEOTIDE SEQUENCE</scope>
    <source>
        <strain evidence="2">237g6f4</strain>
        <tissue evidence="2">Blood</tissue>
    </source>
</reference>
<organism evidence="2 3">
    <name type="scientific">Engystomops pustulosus</name>
    <name type="common">Tungara frog</name>
    <name type="synonym">Physalaemus pustulosus</name>
    <dbReference type="NCBI Taxonomy" id="76066"/>
    <lineage>
        <taxon>Eukaryota</taxon>
        <taxon>Metazoa</taxon>
        <taxon>Chordata</taxon>
        <taxon>Craniata</taxon>
        <taxon>Vertebrata</taxon>
        <taxon>Euteleostomi</taxon>
        <taxon>Amphibia</taxon>
        <taxon>Batrachia</taxon>
        <taxon>Anura</taxon>
        <taxon>Neobatrachia</taxon>
        <taxon>Hyloidea</taxon>
        <taxon>Leptodactylidae</taxon>
        <taxon>Leiuperinae</taxon>
        <taxon>Engystomops</taxon>
    </lineage>
</organism>
<comment type="caution">
    <text evidence="2">The sequence shown here is derived from an EMBL/GenBank/DDBJ whole genome shotgun (WGS) entry which is preliminary data.</text>
</comment>
<dbReference type="EMBL" id="WNYA01000007">
    <property type="protein sequence ID" value="KAG8562969.1"/>
    <property type="molecule type" value="Genomic_DNA"/>
</dbReference>
<accession>A0AAV7AN51</accession>
<dbReference type="Proteomes" id="UP000824782">
    <property type="component" value="Unassembled WGS sequence"/>
</dbReference>
<dbReference type="AlphaFoldDB" id="A0AAV7AN51"/>
<evidence type="ECO:0008006" key="4">
    <source>
        <dbReference type="Google" id="ProtNLM"/>
    </source>
</evidence>
<evidence type="ECO:0000256" key="1">
    <source>
        <dbReference type="SAM" id="MobiDB-lite"/>
    </source>
</evidence>
<protein>
    <recommendedName>
        <fullName evidence="4">AFG3-like protein 1</fullName>
    </recommendedName>
</protein>
<sequence>MSPGLGRLFFSGAGRFYRAGWWRGLSCGAGARQSLRGSLVLHQNLRWKPSPVLSFMSSKPLRDQEKEPGSQGSGWNPKKNNGNRKEPTWWQRIQKSEFPWDDKDFRSLLFLAAGLITGFGIFYLRDSGKEISWKEFVHLYLERGRVCDVVYCNCNTWVFIVFLNDPSFRLFVEIVVPETSFPQKAQEF</sequence>
<gene>
    <name evidence="2" type="ORF">GDO81_015887</name>
</gene>
<evidence type="ECO:0000313" key="2">
    <source>
        <dbReference type="EMBL" id="KAG8562969.1"/>
    </source>
</evidence>
<proteinExistence type="predicted"/>
<keyword evidence="3" id="KW-1185">Reference proteome</keyword>
<feature type="region of interest" description="Disordered" evidence="1">
    <location>
        <begin position="62"/>
        <end position="86"/>
    </location>
</feature>
<name>A0AAV7AN51_ENGPU</name>